<evidence type="ECO:0000313" key="2">
    <source>
        <dbReference type="Proteomes" id="UP000822271"/>
    </source>
</evidence>
<protein>
    <submittedName>
        <fullName evidence="1">Uncharacterized protein</fullName>
    </submittedName>
</protein>
<proteinExistence type="predicted"/>
<dbReference type="Proteomes" id="UP000822271">
    <property type="component" value="Unassembled WGS sequence"/>
</dbReference>
<dbReference type="AlphaFoldDB" id="A0A2J0T4L5"/>
<evidence type="ECO:0000313" key="1">
    <source>
        <dbReference type="EMBL" id="MBA0312319.1"/>
    </source>
</evidence>
<name>A0A2J0T4L5_STEMA</name>
<dbReference type="EMBL" id="RAUE01000025">
    <property type="protein sequence ID" value="MBA0312319.1"/>
    <property type="molecule type" value="Genomic_DNA"/>
</dbReference>
<dbReference type="RefSeq" id="WP_099498025.1">
    <property type="nucleotide sequence ID" value="NZ_CAXYHH010000040.1"/>
</dbReference>
<dbReference type="SUPFAM" id="SSF52540">
    <property type="entry name" value="P-loop containing nucleoside triphosphate hydrolases"/>
    <property type="match status" value="1"/>
</dbReference>
<dbReference type="Gene3D" id="3.40.50.300">
    <property type="entry name" value="P-loop containing nucleotide triphosphate hydrolases"/>
    <property type="match status" value="1"/>
</dbReference>
<dbReference type="OrthoDB" id="2531964at2"/>
<gene>
    <name evidence="1" type="ORF">D7Y33_15095</name>
</gene>
<sequence length="436" mass="48634">MINLTQVFGVSADPVLSYIVRDNIDGLFTAVLKEDKHVVVYGASKQGKTALVSRYLPYDQNVVVRLSPNTNVEDIYSSILRQSGVEIETGTVEEKTSETSATLGIKAKATIWFFGEGEANASGGLKAGDRSQKTSKTIPFNLAVAQDIAELLKAVNFKKKIVLENFHYLAEEKQRQLSFDLRSFQEMGIIFVVLGVWRQKDKLRIYCPDLTDRVVDLAVEPWTEGEFRKVAAEGAKCLNIDFAPEVIQRCIENSFGSVGVFQELLKHTCMAAGVSERKFLAQKIADVAFAQKAVQEKADQYGATHQQALELISSGNVTHSKEKEKTPLHLPYYLVCAILEMGYAGLEHGISRSDITDKMKQHHHRKDDVRASDMSNLLHNLSTLQHKKGINPPLIDYDIGKRQLYAIDSTFFFFLRNCDLGLVKDELPSPIDASEG</sequence>
<reference evidence="1" key="2">
    <citation type="journal article" date="2020" name="Front. Microbiol.">
        <title>Genetic Variants of the DSF Quorum Sensing System in Stenotrophomonas maltophilia Influence Virulence and Resistance Phenotypes Among Genotypically Diverse Clinical Isolates.</title>
        <authorList>
            <person name="Yero D."/>
            <person name="Huedo P."/>
            <person name="Conchillo-Sole O."/>
            <person name="Martinez-Servat S."/>
            <person name="Mamat U."/>
            <person name="Coves X."/>
            <person name="Llanas F."/>
            <person name="Roca I."/>
            <person name="Vila J."/>
            <person name="Schaible U.E."/>
            <person name="Daura X."/>
            <person name="Gibert I."/>
        </authorList>
    </citation>
    <scope>NUCLEOTIDE SEQUENCE</scope>
    <source>
        <strain evidence="1">OG156</strain>
    </source>
</reference>
<dbReference type="InterPro" id="IPR027417">
    <property type="entry name" value="P-loop_NTPase"/>
</dbReference>
<reference evidence="1" key="1">
    <citation type="submission" date="2018-09" db="EMBL/GenBank/DDBJ databases">
        <authorList>
            <person name="Groschel M."/>
            <person name="Kohl T."/>
            <person name="Conchillo-Sole O."/>
            <person name="Mamat U."/>
            <person name="Yero D."/>
            <person name="Niemann S."/>
            <person name="Daura X."/>
            <person name="Gibert I."/>
        </authorList>
    </citation>
    <scope>NUCLEOTIDE SEQUENCE</scope>
    <source>
        <strain evidence="1">OG156</strain>
    </source>
</reference>
<comment type="caution">
    <text evidence="1">The sequence shown here is derived from an EMBL/GenBank/DDBJ whole genome shotgun (WGS) entry which is preliminary data.</text>
</comment>
<organism evidence="1 2">
    <name type="scientific">Stenotrophomonas maltophilia</name>
    <name type="common">Pseudomonas maltophilia</name>
    <name type="synonym">Xanthomonas maltophilia</name>
    <dbReference type="NCBI Taxonomy" id="40324"/>
    <lineage>
        <taxon>Bacteria</taxon>
        <taxon>Pseudomonadati</taxon>
        <taxon>Pseudomonadota</taxon>
        <taxon>Gammaproteobacteria</taxon>
        <taxon>Lysobacterales</taxon>
        <taxon>Lysobacteraceae</taxon>
        <taxon>Stenotrophomonas</taxon>
        <taxon>Stenotrophomonas maltophilia group</taxon>
    </lineage>
</organism>
<accession>A0A2J0T4L5</accession>